<dbReference type="InterPro" id="IPR000719">
    <property type="entry name" value="Prot_kinase_dom"/>
</dbReference>
<feature type="compositionally biased region" description="Low complexity" evidence="12">
    <location>
        <begin position="563"/>
        <end position="581"/>
    </location>
</feature>
<dbReference type="Gene3D" id="3.30.10.30">
    <property type="entry name" value="DYRK"/>
    <property type="match status" value="1"/>
</dbReference>
<feature type="binding site" evidence="11">
    <location>
        <position position="797"/>
    </location>
    <ligand>
        <name>ATP</name>
        <dbReference type="ChEBI" id="CHEBI:30616"/>
    </ligand>
</feature>
<evidence type="ECO:0000256" key="9">
    <source>
        <dbReference type="ARBA" id="ARBA00049308"/>
    </source>
</evidence>
<feature type="compositionally biased region" description="Polar residues" evidence="12">
    <location>
        <begin position="537"/>
        <end position="555"/>
    </location>
</feature>
<evidence type="ECO:0000256" key="5">
    <source>
        <dbReference type="ARBA" id="ARBA00022741"/>
    </source>
</evidence>
<feature type="compositionally biased region" description="Low complexity" evidence="12">
    <location>
        <begin position="17"/>
        <end position="27"/>
    </location>
</feature>
<keyword evidence="4" id="KW-0808">Transferase</keyword>
<feature type="compositionally biased region" description="Polar residues" evidence="12">
    <location>
        <begin position="206"/>
        <end position="236"/>
    </location>
</feature>
<gene>
    <name evidence="14" type="ORF">INT47_012187</name>
</gene>
<dbReference type="SMART" id="SM00220">
    <property type="entry name" value="S_TKc"/>
    <property type="match status" value="1"/>
</dbReference>
<evidence type="ECO:0000256" key="7">
    <source>
        <dbReference type="ARBA" id="ARBA00022840"/>
    </source>
</evidence>
<feature type="region of interest" description="Disordered" evidence="12">
    <location>
        <begin position="263"/>
        <end position="285"/>
    </location>
</feature>
<dbReference type="Gene3D" id="3.30.200.20">
    <property type="entry name" value="Phosphorylase Kinase, domain 1"/>
    <property type="match status" value="1"/>
</dbReference>
<feature type="compositionally biased region" description="Basic and acidic residues" evidence="12">
    <location>
        <begin position="49"/>
        <end position="64"/>
    </location>
</feature>
<comment type="catalytic activity">
    <reaction evidence="8">
        <text>L-seryl-[protein] + ATP = O-phospho-L-seryl-[protein] + ADP + H(+)</text>
        <dbReference type="Rhea" id="RHEA:17989"/>
        <dbReference type="Rhea" id="RHEA-COMP:9863"/>
        <dbReference type="Rhea" id="RHEA-COMP:11604"/>
        <dbReference type="ChEBI" id="CHEBI:15378"/>
        <dbReference type="ChEBI" id="CHEBI:29999"/>
        <dbReference type="ChEBI" id="CHEBI:30616"/>
        <dbReference type="ChEBI" id="CHEBI:83421"/>
        <dbReference type="ChEBI" id="CHEBI:456216"/>
        <dbReference type="EC" id="2.7.12.1"/>
    </reaction>
</comment>
<dbReference type="AlphaFoldDB" id="A0A8H7QWE9"/>
<evidence type="ECO:0000256" key="10">
    <source>
        <dbReference type="ARBA" id="ARBA00051680"/>
    </source>
</evidence>
<feature type="domain" description="Protein kinase" evidence="13">
    <location>
        <begin position="768"/>
        <end position="1064"/>
    </location>
</feature>
<evidence type="ECO:0000256" key="1">
    <source>
        <dbReference type="ARBA" id="ARBA00008867"/>
    </source>
</evidence>
<dbReference type="GO" id="GO:0005524">
    <property type="term" value="F:ATP binding"/>
    <property type="evidence" value="ECO:0007669"/>
    <property type="project" value="UniProtKB-UniRule"/>
</dbReference>
<evidence type="ECO:0000256" key="4">
    <source>
        <dbReference type="ARBA" id="ARBA00022679"/>
    </source>
</evidence>
<dbReference type="PANTHER" id="PTHR24058:SF22">
    <property type="entry name" value="DUAL SPECIFICITY TYROSINE-PHOSPHORYLATION-REGULATED KINASE 4"/>
    <property type="match status" value="1"/>
</dbReference>
<dbReference type="InterPro" id="IPR008271">
    <property type="entry name" value="Ser/Thr_kinase_AS"/>
</dbReference>
<evidence type="ECO:0000313" key="15">
    <source>
        <dbReference type="Proteomes" id="UP000603453"/>
    </source>
</evidence>
<evidence type="ECO:0000259" key="13">
    <source>
        <dbReference type="PROSITE" id="PS50011"/>
    </source>
</evidence>
<keyword evidence="7 11" id="KW-0067">ATP-binding</keyword>
<evidence type="ECO:0000256" key="3">
    <source>
        <dbReference type="ARBA" id="ARBA00022527"/>
    </source>
</evidence>
<dbReference type="Gene3D" id="1.10.510.10">
    <property type="entry name" value="Transferase(Phosphotransferase) domain 1"/>
    <property type="match status" value="1"/>
</dbReference>
<feature type="compositionally biased region" description="Low complexity" evidence="12">
    <location>
        <begin position="491"/>
        <end position="518"/>
    </location>
</feature>
<keyword evidence="3" id="KW-0723">Serine/threonine-protein kinase</keyword>
<dbReference type="GO" id="GO:0005856">
    <property type="term" value="C:cytoskeleton"/>
    <property type="evidence" value="ECO:0007669"/>
    <property type="project" value="TreeGrafter"/>
</dbReference>
<dbReference type="PROSITE" id="PS00108">
    <property type="entry name" value="PROTEIN_KINASE_ST"/>
    <property type="match status" value="1"/>
</dbReference>
<comment type="catalytic activity">
    <reaction evidence="10">
        <text>L-tyrosyl-[protein] + ATP = O-phospho-L-tyrosyl-[protein] + ADP + H(+)</text>
        <dbReference type="Rhea" id="RHEA:10596"/>
        <dbReference type="Rhea" id="RHEA-COMP:10136"/>
        <dbReference type="Rhea" id="RHEA-COMP:20101"/>
        <dbReference type="ChEBI" id="CHEBI:15378"/>
        <dbReference type="ChEBI" id="CHEBI:30616"/>
        <dbReference type="ChEBI" id="CHEBI:46858"/>
        <dbReference type="ChEBI" id="CHEBI:61978"/>
        <dbReference type="ChEBI" id="CHEBI:456216"/>
        <dbReference type="EC" id="2.7.12.1"/>
    </reaction>
</comment>
<feature type="region of interest" description="Disordered" evidence="12">
    <location>
        <begin position="1069"/>
        <end position="1101"/>
    </location>
</feature>
<dbReference type="GO" id="GO:0005737">
    <property type="term" value="C:cytoplasm"/>
    <property type="evidence" value="ECO:0007669"/>
    <property type="project" value="TreeGrafter"/>
</dbReference>
<dbReference type="GO" id="GO:0004712">
    <property type="term" value="F:protein serine/threonine/tyrosine kinase activity"/>
    <property type="evidence" value="ECO:0007669"/>
    <property type="project" value="UniProtKB-EC"/>
</dbReference>
<dbReference type="Proteomes" id="UP000603453">
    <property type="component" value="Unassembled WGS sequence"/>
</dbReference>
<dbReference type="GO" id="GO:0004674">
    <property type="term" value="F:protein serine/threonine kinase activity"/>
    <property type="evidence" value="ECO:0007669"/>
    <property type="project" value="UniProtKB-KW"/>
</dbReference>
<keyword evidence="6" id="KW-0418">Kinase</keyword>
<organism evidence="14 15">
    <name type="scientific">Mucor saturninus</name>
    <dbReference type="NCBI Taxonomy" id="64648"/>
    <lineage>
        <taxon>Eukaryota</taxon>
        <taxon>Fungi</taxon>
        <taxon>Fungi incertae sedis</taxon>
        <taxon>Mucoromycota</taxon>
        <taxon>Mucoromycotina</taxon>
        <taxon>Mucoromycetes</taxon>
        <taxon>Mucorales</taxon>
        <taxon>Mucorineae</taxon>
        <taxon>Mucoraceae</taxon>
        <taxon>Mucor</taxon>
    </lineage>
</organism>
<dbReference type="InterPro" id="IPR011009">
    <property type="entry name" value="Kinase-like_dom_sf"/>
</dbReference>
<feature type="compositionally biased region" description="Basic and acidic residues" evidence="12">
    <location>
        <begin position="413"/>
        <end position="422"/>
    </location>
</feature>
<feature type="compositionally biased region" description="Polar residues" evidence="12">
    <location>
        <begin position="31"/>
        <end position="43"/>
    </location>
</feature>
<dbReference type="InterPro" id="IPR017441">
    <property type="entry name" value="Protein_kinase_ATP_BS"/>
</dbReference>
<evidence type="ECO:0000313" key="14">
    <source>
        <dbReference type="EMBL" id="KAG2199587.1"/>
    </source>
</evidence>
<dbReference type="EMBL" id="JAEPRD010000094">
    <property type="protein sequence ID" value="KAG2199587.1"/>
    <property type="molecule type" value="Genomic_DNA"/>
</dbReference>
<keyword evidence="5 11" id="KW-0547">Nucleotide-binding</keyword>
<comment type="caution">
    <text evidence="14">The sequence shown here is derived from an EMBL/GenBank/DDBJ whole genome shotgun (WGS) entry which is preliminary data.</text>
</comment>
<dbReference type="CDD" id="cd14210">
    <property type="entry name" value="PKc_DYRK"/>
    <property type="match status" value="1"/>
</dbReference>
<evidence type="ECO:0000256" key="12">
    <source>
        <dbReference type="SAM" id="MobiDB-lite"/>
    </source>
</evidence>
<name>A0A8H7QWE9_9FUNG</name>
<feature type="compositionally biased region" description="Polar residues" evidence="12">
    <location>
        <begin position="264"/>
        <end position="275"/>
    </location>
</feature>
<keyword evidence="15" id="KW-1185">Reference proteome</keyword>
<evidence type="ECO:0000256" key="2">
    <source>
        <dbReference type="ARBA" id="ARBA00013203"/>
    </source>
</evidence>
<reference evidence="14" key="1">
    <citation type="submission" date="2020-12" db="EMBL/GenBank/DDBJ databases">
        <title>Metabolic potential, ecology and presence of endohyphal bacteria is reflected in genomic diversity of Mucoromycotina.</title>
        <authorList>
            <person name="Muszewska A."/>
            <person name="Okrasinska A."/>
            <person name="Steczkiewicz K."/>
            <person name="Drgas O."/>
            <person name="Orlowska M."/>
            <person name="Perlinska-Lenart U."/>
            <person name="Aleksandrzak-Piekarczyk T."/>
            <person name="Szatraj K."/>
            <person name="Zielenkiewicz U."/>
            <person name="Pilsyk S."/>
            <person name="Malc E."/>
            <person name="Mieczkowski P."/>
            <person name="Kruszewska J.S."/>
            <person name="Biernat P."/>
            <person name="Pawlowska J."/>
        </authorList>
    </citation>
    <scope>NUCLEOTIDE SEQUENCE</scope>
    <source>
        <strain evidence="14">WA0000017839</strain>
    </source>
</reference>
<dbReference type="SUPFAM" id="SSF56112">
    <property type="entry name" value="Protein kinase-like (PK-like)"/>
    <property type="match status" value="1"/>
</dbReference>
<sequence length="1101" mass="123743">MEQHRFTGTTDKEGKYTRSTASSRSRALLNKQASETDMSQTVYESAFTEGDKPPTRKYNNDTRRKSTTSTVDLKRPVIKDPNRLKSNLNEKLNTRRQTLSGALMTTKEDDNNNGLVKLADRLRNTLAIERQLAKEELGIYNKPHLDETPLTRRRTSVVKDKLRTEDTPRRRTLSNGASILPQPQRAPESNYMKTTKAADQQRRHSTANTTVNRLSSASPRKTSNLSRGDTTSPSITSEDEKPNSALKRRSILAAATVKARQQLDLANSSSSSDEPNATRLRKKSIVNENPIDSILANRRMSRTENLKDGLPTSPTIAAARMARRKSTANSPSEEQTAARMARRKSTVKNDSPSNSDHPTMAAARMARRKSVVNSPNADQSLAARMARRKSVVKNESPNGDQPSLTTTRRKSIVKTEEGEKKPTVRKRGKTLPGSLAKAPTVQSLQLPPMKLEPIRITIPQQKRLAPKSPSVKAVSTTSTSRLSLKTKKRLSISSSSANTTPIPISSSSSSSAEAPTTIVTPPKKSISTRRAKGQSHLGISTSRRPSLKTPTSAQVVTPPLKNSPVTIPSPRVRPTPTRRSSLAVPSTKKTPVTDDRKLSVSGYSNGSRKNSVEETIEKDKGRHRAISLKEKLEAMVAQHTIVGDTTTPSEYRPRKKSHEDDKYLQLVSAEERARPQRIKDSLLMWDKEMVEAFSPGVPKSPQIAIKFYGHHLSPYEQNEIGNYPEVYFVGHQSKKYQAMPDNPALNYGYDDERGDYKSVTNDHLAYRYEILEELGRGSFGQVVKCYDHKTASTVAVKLIRNKKRFYAQARTEVKILGDLVKWDPEDRHHNVKMTDNFYFRNHLCIACECLSMNLYEFIKINNFQGFHITLIKRFTVQLLRSLSLLNRHGVVHCDLKPENILLKHPTKSTIKVIDFGSSCLESQRVYTYIQSRFYRSPEIILGLDYTMAIDMWSLGCIIAELYTGVPIFPGENEQEQLACIMEVLGVPEPALVQQSERRNLFFDRRGEPRVVSNSRGKKRRAGTKNLGQALRCNDALFLDFIHQCLEWDPAKRLNPEKAFQHEWILQSTRPTAVRPAEEDHHDPQTQSPKPTATLNDTNNYA</sequence>
<feature type="region of interest" description="Disordered" evidence="12">
    <location>
        <begin position="1"/>
        <end position="69"/>
    </location>
</feature>
<dbReference type="PROSITE" id="PS50011">
    <property type="entry name" value="PROTEIN_KINASE_DOM"/>
    <property type="match status" value="1"/>
</dbReference>
<feature type="region of interest" description="Disordered" evidence="12">
    <location>
        <begin position="150"/>
        <end position="246"/>
    </location>
</feature>
<feature type="compositionally biased region" description="Basic and acidic residues" evidence="12">
    <location>
        <begin position="1"/>
        <end position="16"/>
    </location>
</feature>
<accession>A0A8H7QWE9</accession>
<feature type="compositionally biased region" description="Polar residues" evidence="12">
    <location>
        <begin position="1084"/>
        <end position="1101"/>
    </location>
</feature>
<evidence type="ECO:0000256" key="6">
    <source>
        <dbReference type="ARBA" id="ARBA00022777"/>
    </source>
</evidence>
<comment type="similarity">
    <text evidence="1">Belongs to the protein kinase superfamily. CMGC Ser/Thr protein kinase family. MNB/DYRK subfamily.</text>
</comment>
<dbReference type="InterPro" id="IPR042521">
    <property type="entry name" value="DYRK"/>
</dbReference>
<feature type="compositionally biased region" description="Basic and acidic residues" evidence="12">
    <location>
        <begin position="157"/>
        <end position="169"/>
    </location>
</feature>
<dbReference type="Pfam" id="PF00069">
    <property type="entry name" value="Pkinase"/>
    <property type="match status" value="1"/>
</dbReference>
<feature type="compositionally biased region" description="Polar residues" evidence="12">
    <location>
        <begin position="393"/>
        <end position="406"/>
    </location>
</feature>
<dbReference type="OrthoDB" id="9332038at2759"/>
<dbReference type="InterPro" id="IPR050494">
    <property type="entry name" value="Ser_Thr_dual-spec_kinase"/>
</dbReference>
<dbReference type="EC" id="2.7.12.1" evidence="2"/>
<dbReference type="FunFam" id="1.10.510.10:FF:000112">
    <property type="entry name" value="Putative dual specificity tyrosine-phosphorylation-regulated kinase 2"/>
    <property type="match status" value="1"/>
</dbReference>
<comment type="catalytic activity">
    <reaction evidence="9">
        <text>L-threonyl-[protein] + ATP = O-phospho-L-threonyl-[protein] + ADP + H(+)</text>
        <dbReference type="Rhea" id="RHEA:46608"/>
        <dbReference type="Rhea" id="RHEA-COMP:11060"/>
        <dbReference type="Rhea" id="RHEA-COMP:11605"/>
        <dbReference type="ChEBI" id="CHEBI:15378"/>
        <dbReference type="ChEBI" id="CHEBI:30013"/>
        <dbReference type="ChEBI" id="CHEBI:30616"/>
        <dbReference type="ChEBI" id="CHEBI:61977"/>
        <dbReference type="ChEBI" id="CHEBI:456216"/>
        <dbReference type="EC" id="2.7.12.1"/>
    </reaction>
</comment>
<protein>
    <recommendedName>
        <fullName evidence="2">dual-specificity kinase</fullName>
        <ecNumber evidence="2">2.7.12.1</ecNumber>
    </recommendedName>
</protein>
<feature type="region of interest" description="Disordered" evidence="12">
    <location>
        <begin position="458"/>
        <end position="622"/>
    </location>
</feature>
<feature type="compositionally biased region" description="Polar residues" evidence="12">
    <location>
        <begin position="348"/>
        <end position="357"/>
    </location>
</feature>
<feature type="region of interest" description="Disordered" evidence="12">
    <location>
        <begin position="320"/>
        <end position="436"/>
    </location>
</feature>
<proteinExistence type="inferred from homology"/>
<dbReference type="PROSITE" id="PS00107">
    <property type="entry name" value="PROTEIN_KINASE_ATP"/>
    <property type="match status" value="1"/>
</dbReference>
<evidence type="ECO:0000256" key="11">
    <source>
        <dbReference type="PROSITE-ProRule" id="PRU10141"/>
    </source>
</evidence>
<evidence type="ECO:0000256" key="8">
    <source>
        <dbReference type="ARBA" id="ARBA00049003"/>
    </source>
</evidence>
<feature type="compositionally biased region" description="Basic and acidic residues" evidence="12">
    <location>
        <begin position="610"/>
        <end position="620"/>
    </location>
</feature>
<dbReference type="PANTHER" id="PTHR24058">
    <property type="entry name" value="DUAL SPECIFICITY PROTEIN KINASE"/>
    <property type="match status" value="1"/>
</dbReference>